<evidence type="ECO:0000313" key="5">
    <source>
        <dbReference type="Proteomes" id="UP001164746"/>
    </source>
</evidence>
<dbReference type="InterPro" id="IPR001254">
    <property type="entry name" value="Trypsin_dom"/>
</dbReference>
<keyword evidence="5" id="KW-1185">Reference proteome</keyword>
<dbReference type="SUPFAM" id="SSF50494">
    <property type="entry name" value="Trypsin-like serine proteases"/>
    <property type="match status" value="1"/>
</dbReference>
<evidence type="ECO:0000313" key="4">
    <source>
        <dbReference type="EMBL" id="WAR26112.1"/>
    </source>
</evidence>
<sequence>MNTYFVAAVVCVWMNLNLCKGFTFDLCPYLINGGTCEPTCQFVASHRWGIPLCVHGINSCCIPPALMIRRRPPTPNTTTTSTTTMSMPTNSNICGRGRPHSRVRRVIGGRRAPERSWPWQVAIRHFTGRYLCGGVIIAHRWILTAAHCFQE</sequence>
<dbReference type="Gene3D" id="2.40.10.10">
    <property type="entry name" value="Trypsin-like serine proteases"/>
    <property type="match status" value="1"/>
</dbReference>
<feature type="domain" description="Peptidase S1" evidence="3">
    <location>
        <begin position="106"/>
        <end position="151"/>
    </location>
</feature>
<dbReference type="PANTHER" id="PTHR24252:SF8">
    <property type="entry name" value="ACROSIN"/>
    <property type="match status" value="1"/>
</dbReference>
<name>A0ABY7FYJ3_MYAAR</name>
<organism evidence="4 5">
    <name type="scientific">Mya arenaria</name>
    <name type="common">Soft-shell clam</name>
    <dbReference type="NCBI Taxonomy" id="6604"/>
    <lineage>
        <taxon>Eukaryota</taxon>
        <taxon>Metazoa</taxon>
        <taxon>Spiralia</taxon>
        <taxon>Lophotrochozoa</taxon>
        <taxon>Mollusca</taxon>
        <taxon>Bivalvia</taxon>
        <taxon>Autobranchia</taxon>
        <taxon>Heteroconchia</taxon>
        <taxon>Euheterodonta</taxon>
        <taxon>Imparidentia</taxon>
        <taxon>Neoheterodontei</taxon>
        <taxon>Myida</taxon>
        <taxon>Myoidea</taxon>
        <taxon>Myidae</taxon>
        <taxon>Mya</taxon>
    </lineage>
</organism>
<dbReference type="PROSITE" id="PS00134">
    <property type="entry name" value="TRYPSIN_HIS"/>
    <property type="match status" value="1"/>
</dbReference>
<protein>
    <submittedName>
        <fullName evidence="4">TMPS6-like protein</fullName>
    </submittedName>
</protein>
<proteinExistence type="predicted"/>
<dbReference type="PANTHER" id="PTHR24252">
    <property type="entry name" value="ACROSIN-RELATED"/>
    <property type="match status" value="1"/>
</dbReference>
<dbReference type="InterPro" id="IPR043504">
    <property type="entry name" value="Peptidase_S1_PA_chymotrypsin"/>
</dbReference>
<feature type="chain" id="PRO_5045701209" evidence="2">
    <location>
        <begin position="22"/>
        <end position="151"/>
    </location>
</feature>
<evidence type="ECO:0000259" key="3">
    <source>
        <dbReference type="PROSITE" id="PS50240"/>
    </source>
</evidence>
<dbReference type="Pfam" id="PF00089">
    <property type="entry name" value="Trypsin"/>
    <property type="match status" value="1"/>
</dbReference>
<reference evidence="4" key="1">
    <citation type="submission" date="2022-11" db="EMBL/GenBank/DDBJ databases">
        <title>Centuries of genome instability and evolution in soft-shell clam transmissible cancer (bioRxiv).</title>
        <authorList>
            <person name="Hart S.F.M."/>
            <person name="Yonemitsu M.A."/>
            <person name="Giersch R.M."/>
            <person name="Beal B.F."/>
            <person name="Arriagada G."/>
            <person name="Davis B.W."/>
            <person name="Ostrander E.A."/>
            <person name="Goff S.P."/>
            <person name="Metzger M.J."/>
        </authorList>
    </citation>
    <scope>NUCLEOTIDE SEQUENCE</scope>
    <source>
        <strain evidence="4">MELC-2E11</strain>
        <tissue evidence="4">Siphon/mantle</tissue>
    </source>
</reference>
<evidence type="ECO:0000256" key="2">
    <source>
        <dbReference type="SAM" id="SignalP"/>
    </source>
</evidence>
<keyword evidence="1" id="KW-1015">Disulfide bond</keyword>
<dbReference type="InterPro" id="IPR009003">
    <property type="entry name" value="Peptidase_S1_PA"/>
</dbReference>
<dbReference type="InterPro" id="IPR018114">
    <property type="entry name" value="TRYPSIN_HIS"/>
</dbReference>
<feature type="signal peptide" evidence="2">
    <location>
        <begin position="1"/>
        <end position="21"/>
    </location>
</feature>
<dbReference type="Proteomes" id="UP001164746">
    <property type="component" value="Chromosome 14"/>
</dbReference>
<evidence type="ECO:0000256" key="1">
    <source>
        <dbReference type="ARBA" id="ARBA00023157"/>
    </source>
</evidence>
<dbReference type="PROSITE" id="PS50240">
    <property type="entry name" value="TRYPSIN_DOM"/>
    <property type="match status" value="1"/>
</dbReference>
<gene>
    <name evidence="4" type="ORF">MAR_011816</name>
</gene>
<dbReference type="EMBL" id="CP111025">
    <property type="protein sequence ID" value="WAR26112.1"/>
    <property type="molecule type" value="Genomic_DNA"/>
</dbReference>
<accession>A0ABY7FYJ3</accession>
<keyword evidence="2" id="KW-0732">Signal</keyword>